<dbReference type="EMBL" id="FOBF01000038">
    <property type="protein sequence ID" value="SEN80203.1"/>
    <property type="molecule type" value="Genomic_DNA"/>
</dbReference>
<evidence type="ECO:0008006" key="3">
    <source>
        <dbReference type="Google" id="ProtNLM"/>
    </source>
</evidence>
<protein>
    <recommendedName>
        <fullName evidence="3">Sigma-70, region 4</fullName>
    </recommendedName>
</protein>
<dbReference type="OrthoDB" id="3543730at2"/>
<keyword evidence="2" id="KW-1185">Reference proteome</keyword>
<dbReference type="AlphaFoldDB" id="A0A1H8JH81"/>
<dbReference type="Proteomes" id="UP000198953">
    <property type="component" value="Unassembled WGS sequence"/>
</dbReference>
<dbReference type="RefSeq" id="WP_091105943.1">
    <property type="nucleotide sequence ID" value="NZ_FOBF01000038.1"/>
</dbReference>
<sequence length="104" mass="11134">MTENTNTGGMSKLISADVNLHAMRRLYEEVTLALQTMPDLQQAFVRATRLADDLREMADGAALTRAKVAARIHDAEGLSLAVLATKLGVSKARADQLLKAARGG</sequence>
<reference evidence="1 2" key="1">
    <citation type="submission" date="2016-10" db="EMBL/GenBank/DDBJ databases">
        <authorList>
            <person name="de Groot N.N."/>
        </authorList>
    </citation>
    <scope>NUCLEOTIDE SEQUENCE [LARGE SCALE GENOMIC DNA]</scope>
    <source>
        <strain evidence="1 2">DSM 43357</strain>
    </source>
</reference>
<proteinExistence type="predicted"/>
<dbReference type="STRING" id="46177.SAMN05660976_08349"/>
<gene>
    <name evidence="1" type="ORF">SAMN05660976_08349</name>
</gene>
<organism evidence="1 2">
    <name type="scientific">Nonomuraea pusilla</name>
    <dbReference type="NCBI Taxonomy" id="46177"/>
    <lineage>
        <taxon>Bacteria</taxon>
        <taxon>Bacillati</taxon>
        <taxon>Actinomycetota</taxon>
        <taxon>Actinomycetes</taxon>
        <taxon>Streptosporangiales</taxon>
        <taxon>Streptosporangiaceae</taxon>
        <taxon>Nonomuraea</taxon>
    </lineage>
</organism>
<evidence type="ECO:0000313" key="1">
    <source>
        <dbReference type="EMBL" id="SEN80203.1"/>
    </source>
</evidence>
<accession>A0A1H8JH81</accession>
<name>A0A1H8JH81_9ACTN</name>
<evidence type="ECO:0000313" key="2">
    <source>
        <dbReference type="Proteomes" id="UP000198953"/>
    </source>
</evidence>